<proteinExistence type="inferred from homology"/>
<evidence type="ECO:0000256" key="1">
    <source>
        <dbReference type="ARBA" id="ARBA00004141"/>
    </source>
</evidence>
<dbReference type="InterPro" id="IPR012506">
    <property type="entry name" value="TMEM86B-like"/>
</dbReference>
<protein>
    <submittedName>
        <fullName evidence="6">Membrane protein</fullName>
    </submittedName>
</protein>
<evidence type="ECO:0000256" key="5">
    <source>
        <dbReference type="ARBA" id="ARBA00023136"/>
    </source>
</evidence>
<evidence type="ECO:0000256" key="2">
    <source>
        <dbReference type="ARBA" id="ARBA00007375"/>
    </source>
</evidence>
<sequence>MWLLILTLCTVHVWSIERGPRWLFYATKTLPILLMAIVSISLYEVVGQYALWMAVGLLVSVVGDLLLMQPKDRFVQGLTVFLLVHFNYSFAFYTQLDGLINWWLPLLLLSVGIIVFLLLLPTLGNMKLPVALYSLGILGMAWAAIEYWRVDHAQSAAFAVMGALIFITSDIVLAVDRFRSSSAFSRHVIMITYYTAQLLLTLSVVAYRA</sequence>
<dbReference type="AlphaFoldDB" id="A0A837G0R5"/>
<dbReference type="EMBL" id="JXXR01000026">
    <property type="protein sequence ID" value="KJY67631.1"/>
    <property type="molecule type" value="Genomic_DNA"/>
</dbReference>
<dbReference type="GO" id="GO:0016020">
    <property type="term" value="C:membrane"/>
    <property type="evidence" value="ECO:0007669"/>
    <property type="project" value="UniProtKB-SubCell"/>
</dbReference>
<keyword evidence="3" id="KW-0812">Transmembrane</keyword>
<dbReference type="Pfam" id="PF07947">
    <property type="entry name" value="YhhN"/>
    <property type="match status" value="1"/>
</dbReference>
<evidence type="ECO:0000256" key="4">
    <source>
        <dbReference type="ARBA" id="ARBA00022989"/>
    </source>
</evidence>
<evidence type="ECO:0000313" key="6">
    <source>
        <dbReference type="EMBL" id="KJY67631.1"/>
    </source>
</evidence>
<organism evidence="6">
    <name type="scientific">Vibrio coralliilyticus</name>
    <dbReference type="NCBI Taxonomy" id="190893"/>
    <lineage>
        <taxon>Bacteria</taxon>
        <taxon>Pseudomonadati</taxon>
        <taxon>Pseudomonadota</taxon>
        <taxon>Gammaproteobacteria</taxon>
        <taxon>Vibrionales</taxon>
        <taxon>Vibrionaceae</taxon>
        <taxon>Vibrio</taxon>
    </lineage>
</organism>
<keyword evidence="5" id="KW-0472">Membrane</keyword>
<dbReference type="GO" id="GO:0016787">
    <property type="term" value="F:hydrolase activity"/>
    <property type="evidence" value="ECO:0007669"/>
    <property type="project" value="TreeGrafter"/>
</dbReference>
<keyword evidence="4" id="KW-1133">Transmembrane helix</keyword>
<dbReference type="RefSeq" id="WP_045987237.1">
    <property type="nucleotide sequence ID" value="NZ_CP063052.1"/>
</dbReference>
<comment type="similarity">
    <text evidence="2">Belongs to the TMEM86 family.</text>
</comment>
<name>A0A837G0R5_9VIBR</name>
<comment type="subcellular location">
    <subcellularLocation>
        <location evidence="1">Membrane</location>
        <topology evidence="1">Multi-pass membrane protein</topology>
    </subcellularLocation>
</comment>
<gene>
    <name evidence="6" type="ORF">TW71_21770</name>
</gene>
<reference evidence="6" key="1">
    <citation type="journal article" date="2015" name="BMC Genomics">
        <title>Genome mining reveals unlocked bioactive potential of marine Gram-negative bacteria.</title>
        <authorList>
            <person name="Machado H."/>
            <person name="Sonnenschein E.C."/>
            <person name="Melchiorsen J."/>
            <person name="Gram L."/>
        </authorList>
    </citation>
    <scope>NUCLEOTIDE SEQUENCE</scope>
    <source>
        <strain evidence="6">S2052</strain>
    </source>
</reference>
<evidence type="ECO:0000256" key="3">
    <source>
        <dbReference type="ARBA" id="ARBA00022692"/>
    </source>
</evidence>
<comment type="caution">
    <text evidence="6">The sequence shown here is derived from an EMBL/GenBank/DDBJ whole genome shotgun (WGS) entry which is preliminary data.</text>
</comment>
<dbReference type="PANTHER" id="PTHR31885:SF6">
    <property type="entry name" value="GH04784P"/>
    <property type="match status" value="1"/>
</dbReference>
<accession>A0A837G0R5</accession>
<dbReference type="PANTHER" id="PTHR31885">
    <property type="entry name" value="GH04784P"/>
    <property type="match status" value="1"/>
</dbReference>